<evidence type="ECO:0000313" key="1">
    <source>
        <dbReference type="EMBL" id="KAI9896610.1"/>
    </source>
</evidence>
<comment type="caution">
    <text evidence="1">The sequence shown here is derived from an EMBL/GenBank/DDBJ whole genome shotgun (WGS) entry which is preliminary data.</text>
</comment>
<dbReference type="EMBL" id="CM047948">
    <property type="protein sequence ID" value="KAI9896610.1"/>
    <property type="molecule type" value="Genomic_DNA"/>
</dbReference>
<protein>
    <submittedName>
        <fullName evidence="1">Uncharacterized protein</fullName>
    </submittedName>
</protein>
<reference evidence="1" key="1">
    <citation type="submission" date="2022-10" db="EMBL/GenBank/DDBJ databases">
        <title>Complete Genome of Trichothecium roseum strain YXFP-22015, a Plant Pathogen Isolated from Citrus.</title>
        <authorList>
            <person name="Wang Y."/>
            <person name="Zhu L."/>
        </authorList>
    </citation>
    <scope>NUCLEOTIDE SEQUENCE</scope>
    <source>
        <strain evidence="1">YXFP-22015</strain>
    </source>
</reference>
<name>A0ACC0USB1_9HYPO</name>
<gene>
    <name evidence="1" type="ORF">N3K66_008782</name>
</gene>
<keyword evidence="2" id="KW-1185">Reference proteome</keyword>
<evidence type="ECO:0000313" key="2">
    <source>
        <dbReference type="Proteomes" id="UP001163324"/>
    </source>
</evidence>
<sequence length="210" mass="23382">MVLKVVEADTSDAPRAVEVENLAYGAIPGNIGPVLFPGPFPPDRPSRADVLTRLRSEDEGTRWAKVVDTDLEAAGADGLVAFTEWHFWTRPREQTAGVFGEGCNVEACERMFGAMRDRRQGRFDGKPFAYLKLLHTHPDHQRRGAGGMLLEWGTQEADRLGLPAYLEATKEGKPLYEKYGFREVELLLTDFSPWGGPAEHPSSLMLREKA</sequence>
<accession>A0ACC0USB1</accession>
<proteinExistence type="predicted"/>
<organism evidence="1 2">
    <name type="scientific">Trichothecium roseum</name>
    <dbReference type="NCBI Taxonomy" id="47278"/>
    <lineage>
        <taxon>Eukaryota</taxon>
        <taxon>Fungi</taxon>
        <taxon>Dikarya</taxon>
        <taxon>Ascomycota</taxon>
        <taxon>Pezizomycotina</taxon>
        <taxon>Sordariomycetes</taxon>
        <taxon>Hypocreomycetidae</taxon>
        <taxon>Hypocreales</taxon>
        <taxon>Hypocreales incertae sedis</taxon>
        <taxon>Trichothecium</taxon>
    </lineage>
</organism>
<dbReference type="Proteomes" id="UP001163324">
    <property type="component" value="Chromosome 9"/>
</dbReference>